<comment type="caution">
    <text evidence="2">The sequence shown here is derived from an EMBL/GenBank/DDBJ whole genome shotgun (WGS) entry which is preliminary data.</text>
</comment>
<feature type="domain" description="TniQ" evidence="1">
    <location>
        <begin position="18"/>
        <end position="122"/>
    </location>
</feature>
<dbReference type="InterPro" id="IPR009492">
    <property type="entry name" value="TniQ"/>
</dbReference>
<evidence type="ECO:0000313" key="3">
    <source>
        <dbReference type="Proteomes" id="UP000240010"/>
    </source>
</evidence>
<accession>A0A2S6HLN9</accession>
<protein>
    <submittedName>
        <fullName evidence="2">TniQ protein</fullName>
    </submittedName>
</protein>
<name>A0A2S6HLN9_9GAMM</name>
<evidence type="ECO:0000259" key="1">
    <source>
        <dbReference type="Pfam" id="PF06527"/>
    </source>
</evidence>
<organism evidence="2 3">
    <name type="scientific">Methylobacter tundripaludum</name>
    <dbReference type="NCBI Taxonomy" id="173365"/>
    <lineage>
        <taxon>Bacteria</taxon>
        <taxon>Pseudomonadati</taxon>
        <taxon>Pseudomonadota</taxon>
        <taxon>Gammaproteobacteria</taxon>
        <taxon>Methylococcales</taxon>
        <taxon>Methylococcaceae</taxon>
        <taxon>Methylobacter</taxon>
    </lineage>
</organism>
<dbReference type="Pfam" id="PF06527">
    <property type="entry name" value="TniQ"/>
    <property type="match status" value="1"/>
</dbReference>
<proteinExistence type="predicted"/>
<evidence type="ECO:0000313" key="2">
    <source>
        <dbReference type="EMBL" id="PPK78263.1"/>
    </source>
</evidence>
<dbReference type="AlphaFoldDB" id="A0A2S6HLN9"/>
<sequence length="614" mass="71125">MTDAQLTLICPPVRTNCFPDENPISFLVRLANLNKYPVYRWLLSGKGAGTINYELLYRTLLATDWAGYEQTVPELQAICALPNIHINSSRLRYCPLCLQEESYWRMGWQLKLSVACARHQVWLHDLCPHCQKDQSILKVDENQSECLEQLANAEAIPAPLSVLRMQQFLEEGLLNQDNPLFDANNQPTMVERCELMVFMLKWLGVGEDLAKPARKKFEYVSGFQDKAIQCAEALFSDQSGFWRYLQTIHLFHASYIGIQQKRLVYFYREFFKQFSAPSFQSLRYVVENYAVMNLIRDITEKHTLFTPNAKKVQLWYSFQKACKEYGIASSVLSRAITDKQVNVHHEYAEKYTKSSVYRPDLEKILPHLKRLIPASFAAQILGVTKAQFSQLQNSGCFKFEIPPRRDYCSTWQYSQPELSAIIENINRGAAPITTACLTISQIMQYQIQGRIEMPFLQLIKAILSGQLVVRKSDPQILKIRALSIDGEEFMRWLNNLRPTPEYVSVTEASKLLGVNEEFTYQLVNRGYLHHKIDSRNAKVIFPDHIRRFKQEYVILSKLSEASDLSSARLAEILEPLEIFPVDHNNSYKLRQKLYTRADILKTSLLYRFVQHLPE</sequence>
<dbReference type="Proteomes" id="UP000240010">
    <property type="component" value="Unassembled WGS sequence"/>
</dbReference>
<dbReference type="EMBL" id="PTIZ01000001">
    <property type="protein sequence ID" value="PPK78263.1"/>
    <property type="molecule type" value="Genomic_DNA"/>
</dbReference>
<reference evidence="2 3" key="1">
    <citation type="submission" date="2018-02" db="EMBL/GenBank/DDBJ databases">
        <title>Subsurface microbial communities from deep shales in Ohio and West Virginia, USA.</title>
        <authorList>
            <person name="Wrighton K."/>
        </authorList>
    </citation>
    <scope>NUCLEOTIDE SEQUENCE [LARGE SCALE GENOMIC DNA]</scope>
    <source>
        <strain evidence="2 3">OWC-DMM</strain>
    </source>
</reference>
<dbReference type="RefSeq" id="WP_104427600.1">
    <property type="nucleotide sequence ID" value="NZ_PTIZ01000001.1"/>
</dbReference>
<gene>
    <name evidence="2" type="ORF">B0F87_101645</name>
</gene>